<dbReference type="InterPro" id="IPR008271">
    <property type="entry name" value="Ser/Thr_kinase_AS"/>
</dbReference>
<dbReference type="Pfam" id="PF00169">
    <property type="entry name" value="PH"/>
    <property type="match status" value="1"/>
</dbReference>
<feature type="domain" description="Protein kinase" evidence="7">
    <location>
        <begin position="436"/>
        <end position="698"/>
    </location>
</feature>
<keyword evidence="2 5" id="KW-0547">Nucleotide-binding</keyword>
<dbReference type="Gene3D" id="2.30.29.30">
    <property type="entry name" value="Pleckstrin-homology domain (PH domain)/Phosphotyrosine-binding domain (PTB)"/>
    <property type="match status" value="1"/>
</dbReference>
<dbReference type="OMA" id="IQNYPRE"/>
<dbReference type="GO" id="GO:0005509">
    <property type="term" value="F:calcium ion binding"/>
    <property type="evidence" value="ECO:0007669"/>
    <property type="project" value="InterPro"/>
</dbReference>
<evidence type="ECO:0000256" key="2">
    <source>
        <dbReference type="ARBA" id="ARBA00022741"/>
    </source>
</evidence>
<name>A0CJY8_PARTE</name>
<dbReference type="KEGG" id="ptm:GSPATT00000817001"/>
<dbReference type="PROSITE" id="PS50003">
    <property type="entry name" value="PH_DOMAIN"/>
    <property type="match status" value="1"/>
</dbReference>
<dbReference type="InterPro" id="IPR011993">
    <property type="entry name" value="PH-like_dom_sf"/>
</dbReference>
<dbReference type="GO" id="GO:0005524">
    <property type="term" value="F:ATP binding"/>
    <property type="evidence" value="ECO:0007669"/>
    <property type="project" value="UniProtKB-UniRule"/>
</dbReference>
<evidence type="ECO:0000256" key="5">
    <source>
        <dbReference type="PROSITE-ProRule" id="PRU10141"/>
    </source>
</evidence>
<dbReference type="RefSeq" id="XP_001438502.1">
    <property type="nucleotide sequence ID" value="XM_001438465.1"/>
</dbReference>
<evidence type="ECO:0008006" key="11">
    <source>
        <dbReference type="Google" id="ProtNLM"/>
    </source>
</evidence>
<evidence type="ECO:0000313" key="9">
    <source>
        <dbReference type="EMBL" id="CAK71105.1"/>
    </source>
</evidence>
<dbReference type="InterPro" id="IPR000719">
    <property type="entry name" value="Prot_kinase_dom"/>
</dbReference>
<dbReference type="EMBL" id="CT868096">
    <property type="protein sequence ID" value="CAK71105.1"/>
    <property type="molecule type" value="Genomic_DNA"/>
</dbReference>
<dbReference type="InParanoid" id="A0CJY8"/>
<dbReference type="SUPFAM" id="SSF50729">
    <property type="entry name" value="PH domain-like"/>
    <property type="match status" value="1"/>
</dbReference>
<gene>
    <name evidence="9" type="ORF">GSPATT00000817001</name>
</gene>
<dbReference type="SMART" id="SM00233">
    <property type="entry name" value="PH"/>
    <property type="match status" value="1"/>
</dbReference>
<dbReference type="PROSITE" id="PS50011">
    <property type="entry name" value="PROTEIN_KINASE_DOM"/>
    <property type="match status" value="1"/>
</dbReference>
<dbReference type="InterPro" id="IPR011992">
    <property type="entry name" value="EF-hand-dom_pair"/>
</dbReference>
<dbReference type="CDD" id="cd05117">
    <property type="entry name" value="STKc_CAMK"/>
    <property type="match status" value="1"/>
</dbReference>
<dbReference type="HOGENOM" id="CLU_389088_0_0_1"/>
<feature type="domain" description="EF-hand" evidence="8">
    <location>
        <begin position="104"/>
        <end position="139"/>
    </location>
</feature>
<organism evidence="9 10">
    <name type="scientific">Paramecium tetraurelia</name>
    <dbReference type="NCBI Taxonomy" id="5888"/>
    <lineage>
        <taxon>Eukaryota</taxon>
        <taxon>Sar</taxon>
        <taxon>Alveolata</taxon>
        <taxon>Ciliophora</taxon>
        <taxon>Intramacronucleata</taxon>
        <taxon>Oligohymenophorea</taxon>
        <taxon>Peniculida</taxon>
        <taxon>Parameciidae</taxon>
        <taxon>Paramecium</taxon>
    </lineage>
</organism>
<dbReference type="OrthoDB" id="289764at2759"/>
<evidence type="ECO:0000256" key="4">
    <source>
        <dbReference type="ARBA" id="ARBA00024334"/>
    </source>
</evidence>
<comment type="similarity">
    <text evidence="4">Belongs to the protein kinase superfamily. Ser/Thr protein kinase family. CDPK subfamily.</text>
</comment>
<evidence type="ECO:0000259" key="8">
    <source>
        <dbReference type="PROSITE" id="PS50222"/>
    </source>
</evidence>
<comment type="subunit">
    <text evidence="1">Monomer.</text>
</comment>
<dbReference type="PROSITE" id="PS50222">
    <property type="entry name" value="EF_HAND_2"/>
    <property type="match status" value="1"/>
</dbReference>
<accession>A0CJY8</accession>
<feature type="domain" description="PH" evidence="6">
    <location>
        <begin position="330"/>
        <end position="429"/>
    </location>
</feature>
<sequence length="719" mass="83827">MGGCGGKPQKRNKKPYVIPKSLEQQCITIPNLVNAIEIDLLYLIYQDLASRNVENLVNKTAFTDFFTMIGLWGELVFEYFNQENHSLLNFEQFLKGVVHYIKCDEDQKIQHLFKLYDLEKHGLIRKGEFLQMIQNYPREDLIKLLDDPMFLEDLKILKYYETKEMINQKKLQPKRADEQEFTESVQAIQRRSSLSGEIQSIQGAKSGESIHGSQTNLPAFNEQSVVMMFPNESMIGPTGVPMGQFGQNITFNINGKLVELKRVNINYLVHKYVNMIYKHKAKNDQGLSLEDFKSFVKLHPKIFEGLYKAFNFDVWGVDANSSVPRSMMTPKDLEGEVKKISKKNPKISNPRYFKLMQRFCLSFKKKESPLPSKIFCLDGLTIQEKVNNQEQQYGFEVSHKDKLYQTRTYMCQDFEDYKRWTNSLQMFQKASVNDYYSILQKIGEGKFSIVYLCECKKDRQTLAIKIIEKFKLSKSEKLMLAHEVEIMKLLNHSCIVRFHEIIETKTHLNIITEVVRDGDLFDYIIKNENINEQEASLIMSQLFDTLNYVHSVGIVHRDLKPENIMIVLDTTKKNVKQVKIIDFGFANFLTNIQTKEGEALCGTTNYLAPESLEQKKIDFKVDNFALGVILYFLLSGYLPFDSEFPEDIIKNIIECKYDLQEEFWQQISEDAKDLIKKLLIKEPEERITLQTALEHPWIKNRNSLPIKKAQRVNKRLGLF</sequence>
<dbReference type="GeneID" id="5024287"/>
<dbReference type="InterPro" id="IPR002048">
    <property type="entry name" value="EF_hand_dom"/>
</dbReference>
<dbReference type="InterPro" id="IPR017441">
    <property type="entry name" value="Protein_kinase_ATP_BS"/>
</dbReference>
<evidence type="ECO:0000259" key="6">
    <source>
        <dbReference type="PROSITE" id="PS50003"/>
    </source>
</evidence>
<dbReference type="Proteomes" id="UP000000600">
    <property type="component" value="Unassembled WGS sequence"/>
</dbReference>
<dbReference type="InterPro" id="IPR011009">
    <property type="entry name" value="Kinase-like_dom_sf"/>
</dbReference>
<dbReference type="SMART" id="SM00220">
    <property type="entry name" value="S_TKc"/>
    <property type="match status" value="1"/>
</dbReference>
<dbReference type="Gene3D" id="1.10.238.10">
    <property type="entry name" value="EF-hand"/>
    <property type="match status" value="1"/>
</dbReference>
<protein>
    <recommendedName>
        <fullName evidence="11">Protein kinase domain-containing protein</fullName>
    </recommendedName>
</protein>
<dbReference type="GO" id="GO:0005737">
    <property type="term" value="C:cytoplasm"/>
    <property type="evidence" value="ECO:0000318"/>
    <property type="project" value="GO_Central"/>
</dbReference>
<keyword evidence="3 5" id="KW-0067">ATP-binding</keyword>
<dbReference type="PANTHER" id="PTHR24347">
    <property type="entry name" value="SERINE/THREONINE-PROTEIN KINASE"/>
    <property type="match status" value="1"/>
</dbReference>
<dbReference type="FunFam" id="3.30.200.20:FF:000042">
    <property type="entry name" value="Aurora kinase A"/>
    <property type="match status" value="1"/>
</dbReference>
<dbReference type="eggNOG" id="KOG0032">
    <property type="taxonomic scope" value="Eukaryota"/>
</dbReference>
<feature type="binding site" evidence="5">
    <location>
        <position position="465"/>
    </location>
    <ligand>
        <name>ATP</name>
        <dbReference type="ChEBI" id="CHEBI:30616"/>
    </ligand>
</feature>
<dbReference type="PROSITE" id="PS00107">
    <property type="entry name" value="PROTEIN_KINASE_ATP"/>
    <property type="match status" value="1"/>
</dbReference>
<evidence type="ECO:0000256" key="1">
    <source>
        <dbReference type="ARBA" id="ARBA00011245"/>
    </source>
</evidence>
<dbReference type="CDD" id="cd00821">
    <property type="entry name" value="PH"/>
    <property type="match status" value="1"/>
</dbReference>
<dbReference type="FunFam" id="1.10.510.10:FF:000571">
    <property type="entry name" value="Maternal embryonic leucine zipper kinase"/>
    <property type="match status" value="1"/>
</dbReference>
<proteinExistence type="inferred from homology"/>
<dbReference type="InterPro" id="IPR001849">
    <property type="entry name" value="PH_domain"/>
</dbReference>
<reference evidence="9 10" key="1">
    <citation type="journal article" date="2006" name="Nature">
        <title>Global trends of whole-genome duplications revealed by the ciliate Paramecium tetraurelia.</title>
        <authorList>
            <consortium name="Genoscope"/>
            <person name="Aury J.-M."/>
            <person name="Jaillon O."/>
            <person name="Duret L."/>
            <person name="Noel B."/>
            <person name="Jubin C."/>
            <person name="Porcel B.M."/>
            <person name="Segurens B."/>
            <person name="Daubin V."/>
            <person name="Anthouard V."/>
            <person name="Aiach N."/>
            <person name="Arnaiz O."/>
            <person name="Billaut A."/>
            <person name="Beisson J."/>
            <person name="Blanc I."/>
            <person name="Bouhouche K."/>
            <person name="Camara F."/>
            <person name="Duharcourt S."/>
            <person name="Guigo R."/>
            <person name="Gogendeau D."/>
            <person name="Katinka M."/>
            <person name="Keller A.-M."/>
            <person name="Kissmehl R."/>
            <person name="Klotz C."/>
            <person name="Koll F."/>
            <person name="Le Moue A."/>
            <person name="Lepere C."/>
            <person name="Malinsky S."/>
            <person name="Nowacki M."/>
            <person name="Nowak J.K."/>
            <person name="Plattner H."/>
            <person name="Poulain J."/>
            <person name="Ruiz F."/>
            <person name="Serrano V."/>
            <person name="Zagulski M."/>
            <person name="Dessen P."/>
            <person name="Betermier M."/>
            <person name="Weissenbach J."/>
            <person name="Scarpelli C."/>
            <person name="Schachter V."/>
            <person name="Sperling L."/>
            <person name="Meyer E."/>
            <person name="Cohen J."/>
            <person name="Wincker P."/>
        </authorList>
    </citation>
    <scope>NUCLEOTIDE SEQUENCE [LARGE SCALE GENOMIC DNA]</scope>
    <source>
        <strain evidence="9 10">Stock d4-2</strain>
    </source>
</reference>
<dbReference type="GO" id="GO:0004674">
    <property type="term" value="F:protein serine/threonine kinase activity"/>
    <property type="evidence" value="ECO:0000318"/>
    <property type="project" value="GO_Central"/>
</dbReference>
<keyword evidence="10" id="KW-1185">Reference proteome</keyword>
<dbReference type="Gene3D" id="1.10.510.10">
    <property type="entry name" value="Transferase(Phosphotransferase) domain 1"/>
    <property type="match status" value="1"/>
</dbReference>
<dbReference type="Pfam" id="PF00069">
    <property type="entry name" value="Pkinase"/>
    <property type="match status" value="1"/>
</dbReference>
<dbReference type="AlphaFoldDB" id="A0CJY8"/>
<evidence type="ECO:0000259" key="7">
    <source>
        <dbReference type="PROSITE" id="PS50011"/>
    </source>
</evidence>
<dbReference type="SUPFAM" id="SSF56112">
    <property type="entry name" value="Protein kinase-like (PK-like)"/>
    <property type="match status" value="1"/>
</dbReference>
<evidence type="ECO:0000313" key="10">
    <source>
        <dbReference type="Proteomes" id="UP000000600"/>
    </source>
</evidence>
<evidence type="ECO:0000256" key="3">
    <source>
        <dbReference type="ARBA" id="ARBA00022840"/>
    </source>
</evidence>
<dbReference type="SUPFAM" id="SSF47473">
    <property type="entry name" value="EF-hand"/>
    <property type="match status" value="1"/>
</dbReference>
<dbReference type="PROSITE" id="PS00108">
    <property type="entry name" value="PROTEIN_KINASE_ST"/>
    <property type="match status" value="1"/>
</dbReference>